<gene>
    <name evidence="2" type="ORF">ACN38_g5526</name>
</gene>
<evidence type="ECO:0000313" key="3">
    <source>
        <dbReference type="Proteomes" id="UP000037696"/>
    </source>
</evidence>
<dbReference type="Gene3D" id="3.30.420.10">
    <property type="entry name" value="Ribonuclease H-like superfamily/Ribonuclease H"/>
    <property type="match status" value="1"/>
</dbReference>
<accession>A0A0M9WG48</accession>
<dbReference type="EMBL" id="LHQQ01000078">
    <property type="protein sequence ID" value="KOS43583.1"/>
    <property type="molecule type" value="Genomic_DNA"/>
</dbReference>
<evidence type="ECO:0000313" key="2">
    <source>
        <dbReference type="EMBL" id="KOS43583.1"/>
    </source>
</evidence>
<feature type="compositionally biased region" description="Basic and acidic residues" evidence="1">
    <location>
        <begin position="107"/>
        <end position="117"/>
    </location>
</feature>
<protein>
    <submittedName>
        <fullName evidence="2">Uncharacterized protein</fullName>
    </submittedName>
</protein>
<comment type="caution">
    <text evidence="2">The sequence shown here is derived from an EMBL/GenBank/DDBJ whole genome shotgun (WGS) entry which is preliminary data.</text>
</comment>
<dbReference type="AlphaFoldDB" id="A0A0M9WG48"/>
<dbReference type="STRING" id="229535.A0A0M9WG48"/>
<sequence length="444" mass="49140">MIPSHSDPIHKDWDLRRSHSPPITLPPPPGTKEGTPTELKDGETPLSHPPARHTPVTTTELQDGELEEGEIAESPPPPHYPRLPSVEIKDEETLSTVIAPHATTKVKSGDPKQEDLHPTAPSPPYSIIPSIEIDDEDILPTILNSQHGAFYPDGLRRAPWGDPDRYVRSANPPPESTQEERPQVDARVNSVPSGKQKHTTVQSIGGLRPPKKQKASTEQNETRRFCWELDQEFTGFVSRIDGDEARDIAINILRLPVPKKVSKRLVYFCDASIQSLCGAVGVVWPKDFTFTKWEGMGFPYPVDIDSTATLELFGISCTLEISIRDIEEPRADVDRNQPQDNIFFQSHLNQTRSHLHGMSKEVFIFTDDVNALKRIDGRVSYIPSGGIASQLAAISRHSKTLSELGVHVELHLSPGHTGIPGNEAADKVAKSTQSGLRHQRTADH</sequence>
<name>A0A0M9WG48_9EURO</name>
<feature type="compositionally biased region" description="Basic and acidic residues" evidence="1">
    <location>
        <begin position="7"/>
        <end position="17"/>
    </location>
</feature>
<dbReference type="OrthoDB" id="3548481at2759"/>
<dbReference type="InterPro" id="IPR036397">
    <property type="entry name" value="RNaseH_sf"/>
</dbReference>
<proteinExistence type="predicted"/>
<feature type="region of interest" description="Disordered" evidence="1">
    <location>
        <begin position="1"/>
        <end position="125"/>
    </location>
</feature>
<evidence type="ECO:0000256" key="1">
    <source>
        <dbReference type="SAM" id="MobiDB-lite"/>
    </source>
</evidence>
<reference evidence="2 3" key="1">
    <citation type="submission" date="2015-08" db="EMBL/GenBank/DDBJ databases">
        <title>Genome sequencing of Penicillium nordicum.</title>
        <authorList>
            <person name="Nguyen H.D."/>
            <person name="Seifert K.A."/>
        </authorList>
    </citation>
    <scope>NUCLEOTIDE SEQUENCE [LARGE SCALE GENOMIC DNA]</scope>
    <source>
        <strain evidence="2 3">DAOMC 185683</strain>
    </source>
</reference>
<dbReference type="SUPFAM" id="SSF53098">
    <property type="entry name" value="Ribonuclease H-like"/>
    <property type="match status" value="1"/>
</dbReference>
<dbReference type="InterPro" id="IPR012337">
    <property type="entry name" value="RNaseH-like_sf"/>
</dbReference>
<dbReference type="Proteomes" id="UP000037696">
    <property type="component" value="Unassembled WGS sequence"/>
</dbReference>
<keyword evidence="3" id="KW-1185">Reference proteome</keyword>
<dbReference type="GO" id="GO:0003676">
    <property type="term" value="F:nucleic acid binding"/>
    <property type="evidence" value="ECO:0007669"/>
    <property type="project" value="InterPro"/>
</dbReference>
<organism evidence="2 3">
    <name type="scientific">Penicillium nordicum</name>
    <dbReference type="NCBI Taxonomy" id="229535"/>
    <lineage>
        <taxon>Eukaryota</taxon>
        <taxon>Fungi</taxon>
        <taxon>Dikarya</taxon>
        <taxon>Ascomycota</taxon>
        <taxon>Pezizomycotina</taxon>
        <taxon>Eurotiomycetes</taxon>
        <taxon>Eurotiomycetidae</taxon>
        <taxon>Eurotiales</taxon>
        <taxon>Aspergillaceae</taxon>
        <taxon>Penicillium</taxon>
    </lineage>
</organism>
<feature type="region of interest" description="Disordered" evidence="1">
    <location>
        <begin position="146"/>
        <end position="219"/>
    </location>
</feature>
<feature type="compositionally biased region" description="Acidic residues" evidence="1">
    <location>
        <begin position="62"/>
        <end position="71"/>
    </location>
</feature>